<gene>
    <name evidence="2" type="ordered locus">Cwoe_1956</name>
</gene>
<dbReference type="EMBL" id="CP001854">
    <property type="protein sequence ID" value="ADB50382.1"/>
    <property type="molecule type" value="Genomic_DNA"/>
</dbReference>
<reference evidence="2 3" key="1">
    <citation type="journal article" date="2010" name="Stand. Genomic Sci.">
        <title>Complete genome sequence of Conexibacter woesei type strain (ID131577).</title>
        <authorList>
            <person name="Pukall R."/>
            <person name="Lapidus A."/>
            <person name="Glavina Del Rio T."/>
            <person name="Copeland A."/>
            <person name="Tice H."/>
            <person name="Cheng J.-F."/>
            <person name="Lucas S."/>
            <person name="Chen F."/>
            <person name="Nolan M."/>
            <person name="Bruce D."/>
            <person name="Goodwin L."/>
            <person name="Pitluck S."/>
            <person name="Mavromatis K."/>
            <person name="Ivanova N."/>
            <person name="Ovchinnikova G."/>
            <person name="Pati A."/>
            <person name="Chen A."/>
            <person name="Palaniappan K."/>
            <person name="Land M."/>
            <person name="Hauser L."/>
            <person name="Chang Y.-J."/>
            <person name="Jeffries C.D."/>
            <person name="Chain P."/>
            <person name="Meincke L."/>
            <person name="Sims D."/>
            <person name="Brettin T."/>
            <person name="Detter J.C."/>
            <person name="Rohde M."/>
            <person name="Goeker M."/>
            <person name="Bristow J."/>
            <person name="Eisen J.A."/>
            <person name="Markowitz V."/>
            <person name="Kyrpides N.C."/>
            <person name="Klenk H.-P."/>
            <person name="Hugenholtz P."/>
        </authorList>
    </citation>
    <scope>NUCLEOTIDE SEQUENCE [LARGE SCALE GENOMIC DNA]</scope>
    <source>
        <strain evidence="3">DSM 14684 / CIP 108061 / JCM 11494 / NBRC 100937 / ID131577</strain>
    </source>
</reference>
<reference evidence="3" key="2">
    <citation type="submission" date="2010-01" db="EMBL/GenBank/DDBJ databases">
        <title>The complete genome of Conexibacter woesei DSM 14684.</title>
        <authorList>
            <consortium name="US DOE Joint Genome Institute (JGI-PGF)"/>
            <person name="Lucas S."/>
            <person name="Copeland A."/>
            <person name="Lapidus A."/>
            <person name="Glavina del Rio T."/>
            <person name="Dalin E."/>
            <person name="Tice H."/>
            <person name="Bruce D."/>
            <person name="Goodwin L."/>
            <person name="Pitluck S."/>
            <person name="Kyrpides N."/>
            <person name="Mavromatis K."/>
            <person name="Ivanova N."/>
            <person name="Mikhailova N."/>
            <person name="Chertkov O."/>
            <person name="Brettin T."/>
            <person name="Detter J.C."/>
            <person name="Han C."/>
            <person name="Larimer F."/>
            <person name="Land M."/>
            <person name="Hauser L."/>
            <person name="Markowitz V."/>
            <person name="Cheng J.-F."/>
            <person name="Hugenholtz P."/>
            <person name="Woyke T."/>
            <person name="Wu D."/>
            <person name="Pukall R."/>
            <person name="Steenblock K."/>
            <person name="Schneider S."/>
            <person name="Klenk H.-P."/>
            <person name="Eisen J.A."/>
        </authorList>
    </citation>
    <scope>NUCLEOTIDE SEQUENCE [LARGE SCALE GENOMIC DNA]</scope>
    <source>
        <strain evidence="3">DSM 14684 / CIP 108061 / JCM 11494 / NBRC 100937 / ID131577</strain>
    </source>
</reference>
<evidence type="ECO:0000313" key="3">
    <source>
        <dbReference type="Proteomes" id="UP000008229"/>
    </source>
</evidence>
<dbReference type="Proteomes" id="UP000008229">
    <property type="component" value="Chromosome"/>
</dbReference>
<organism evidence="2 3">
    <name type="scientific">Conexibacter woesei (strain DSM 14684 / CCUG 47730 / CIP 108061 / JCM 11494 / NBRC 100937 / ID131577)</name>
    <dbReference type="NCBI Taxonomy" id="469383"/>
    <lineage>
        <taxon>Bacteria</taxon>
        <taxon>Bacillati</taxon>
        <taxon>Actinomycetota</taxon>
        <taxon>Thermoleophilia</taxon>
        <taxon>Solirubrobacterales</taxon>
        <taxon>Conexibacteraceae</taxon>
        <taxon>Conexibacter</taxon>
    </lineage>
</organism>
<accession>D3F3A2</accession>
<feature type="chain" id="PRO_5003043174" evidence="1">
    <location>
        <begin position="23"/>
        <end position="143"/>
    </location>
</feature>
<sequence length="143" mass="14797">MIAVAGITAVLSVALTDTVATARTVTMTEVAQLHLVRRSGSVLYERGTVSGTLDGTVSARFETSTTSVSGRVTIYPHGGGSLTINVAGNLESLSGVNATFTGSIAVRRGTGRYARATGSGTFTGIVNRRTWAAKVTARGRLTY</sequence>
<protein>
    <submittedName>
        <fullName evidence="2">Outer membrane autotransporter</fullName>
    </submittedName>
</protein>
<dbReference type="HOGENOM" id="CLU_137821_0_0_11"/>
<evidence type="ECO:0000256" key="1">
    <source>
        <dbReference type="SAM" id="SignalP"/>
    </source>
</evidence>
<feature type="signal peptide" evidence="1">
    <location>
        <begin position="1"/>
        <end position="22"/>
    </location>
</feature>
<evidence type="ECO:0000313" key="2">
    <source>
        <dbReference type="EMBL" id="ADB50382.1"/>
    </source>
</evidence>
<name>D3F3A2_CONWI</name>
<keyword evidence="3" id="KW-1185">Reference proteome</keyword>
<dbReference type="KEGG" id="cwo:Cwoe_1956"/>
<proteinExistence type="predicted"/>
<keyword evidence="1" id="KW-0732">Signal</keyword>
<dbReference type="AlphaFoldDB" id="D3F3A2"/>